<dbReference type="Gene3D" id="1.10.260.40">
    <property type="entry name" value="lambda repressor-like DNA-binding domains"/>
    <property type="match status" value="1"/>
</dbReference>
<sequence length="237" mass="27429">MKNRVKQLRERKGISQIDLAERLGVSRQALSAVETEKQSPSLQTAMKVARELDTPLAQIFSLEDESMQSTKSPTLSKVERLNFANQFAILKALHKDNKHEAGYYEYLEEIFRRGYESLYHECFDKLWTALPTEVAELTLDILEMHRALLWSLGERPNPADIERVKFQGFDGNSESQYLSFAKFFTADGSRYSETKVVNSYMPTLDRYKKMLAEWERMQREQQLSKAQIESILDAAEA</sequence>
<evidence type="ECO:0000313" key="3">
    <source>
        <dbReference type="EMBL" id="MBN8660783.1"/>
    </source>
</evidence>
<name>A0A8J7PI62_9BACT</name>
<proteinExistence type="predicted"/>
<dbReference type="InterPro" id="IPR001387">
    <property type="entry name" value="Cro/C1-type_HTH"/>
</dbReference>
<organism evidence="3 4">
    <name type="scientific">Candidatus Obscuribacter phosphatis</name>
    <dbReference type="NCBI Taxonomy" id="1906157"/>
    <lineage>
        <taxon>Bacteria</taxon>
        <taxon>Bacillati</taxon>
        <taxon>Candidatus Melainabacteria</taxon>
        <taxon>Candidatus Obscuribacterales</taxon>
        <taxon>Candidatus Obscuribacteraceae</taxon>
        <taxon>Candidatus Obscuribacter</taxon>
    </lineage>
</organism>
<dbReference type="PROSITE" id="PS50943">
    <property type="entry name" value="HTH_CROC1"/>
    <property type="match status" value="1"/>
</dbReference>
<dbReference type="InterPro" id="IPR010982">
    <property type="entry name" value="Lambda_DNA-bd_dom_sf"/>
</dbReference>
<dbReference type="Gene3D" id="1.10.287.680">
    <property type="entry name" value="Helix hairpin bin"/>
    <property type="match status" value="1"/>
</dbReference>
<dbReference type="InterPro" id="IPR005587">
    <property type="entry name" value="UPF0304_YfbU"/>
</dbReference>
<dbReference type="Pfam" id="PF03887">
    <property type="entry name" value="YfbU"/>
    <property type="match status" value="1"/>
</dbReference>
<dbReference type="CDD" id="cd00093">
    <property type="entry name" value="HTH_XRE"/>
    <property type="match status" value="1"/>
</dbReference>
<dbReference type="Pfam" id="PF01381">
    <property type="entry name" value="HTH_3"/>
    <property type="match status" value="1"/>
</dbReference>
<dbReference type="GO" id="GO:0003677">
    <property type="term" value="F:DNA binding"/>
    <property type="evidence" value="ECO:0007669"/>
    <property type="project" value="UniProtKB-KW"/>
</dbReference>
<keyword evidence="1" id="KW-0238">DNA-binding</keyword>
<evidence type="ECO:0000313" key="4">
    <source>
        <dbReference type="Proteomes" id="UP000664277"/>
    </source>
</evidence>
<dbReference type="Gene3D" id="1.10.3190.10">
    <property type="entry name" value="yfbu gene product, domain 2"/>
    <property type="match status" value="1"/>
</dbReference>
<comment type="caution">
    <text evidence="3">The sequence shown here is derived from an EMBL/GenBank/DDBJ whole genome shotgun (WGS) entry which is preliminary data.</text>
</comment>
<evidence type="ECO:0000259" key="2">
    <source>
        <dbReference type="PROSITE" id="PS50943"/>
    </source>
</evidence>
<evidence type="ECO:0000256" key="1">
    <source>
        <dbReference type="ARBA" id="ARBA00023125"/>
    </source>
</evidence>
<dbReference type="SUPFAM" id="SSF116960">
    <property type="entry name" value="YfbU-like"/>
    <property type="match status" value="1"/>
</dbReference>
<dbReference type="NCBIfam" id="NF003936">
    <property type="entry name" value="PRK05445.1"/>
    <property type="match status" value="1"/>
</dbReference>
<dbReference type="AlphaFoldDB" id="A0A8J7PI62"/>
<feature type="domain" description="HTH cro/C1-type" evidence="2">
    <location>
        <begin position="5"/>
        <end position="59"/>
    </location>
</feature>
<dbReference type="SUPFAM" id="SSF47413">
    <property type="entry name" value="lambda repressor-like DNA-binding domains"/>
    <property type="match status" value="1"/>
</dbReference>
<gene>
    <name evidence="3" type="ORF">J0M35_10490</name>
</gene>
<dbReference type="PANTHER" id="PTHR46558">
    <property type="entry name" value="TRACRIPTIONAL REGULATORY PROTEIN-RELATED-RELATED"/>
    <property type="match status" value="1"/>
</dbReference>
<protein>
    <submittedName>
        <fullName evidence="3">YfbU family protein</fullName>
    </submittedName>
</protein>
<accession>A0A8J7PI62</accession>
<dbReference type="PANTHER" id="PTHR46558:SF4">
    <property type="entry name" value="DNA-BIDING PHAGE PROTEIN"/>
    <property type="match status" value="1"/>
</dbReference>
<dbReference type="Proteomes" id="UP000664277">
    <property type="component" value="Unassembled WGS sequence"/>
</dbReference>
<dbReference type="EMBL" id="JAFLCK010000013">
    <property type="protein sequence ID" value="MBN8660783.1"/>
    <property type="molecule type" value="Genomic_DNA"/>
</dbReference>
<dbReference type="SMART" id="SM00530">
    <property type="entry name" value="HTH_XRE"/>
    <property type="match status" value="1"/>
</dbReference>
<reference evidence="3" key="1">
    <citation type="submission" date="2021-02" db="EMBL/GenBank/DDBJ databases">
        <title>Genome-Resolved Metagenomics of a Microbial Community Performing Photosynthetic Biological Nutrient Removal.</title>
        <authorList>
            <person name="Mcdaniel E.A."/>
        </authorList>
    </citation>
    <scope>NUCLEOTIDE SEQUENCE</scope>
    <source>
        <strain evidence="3">UWPOB_OBS1</strain>
    </source>
</reference>
<dbReference type="InterPro" id="IPR023145">
    <property type="entry name" value="YfbU_helix-hairpin_sf"/>
</dbReference>
<dbReference type="InterPro" id="IPR023146">
    <property type="entry name" value="YfbU_alpha-helical_sf"/>
</dbReference>